<accession>A0A0P0Z1Z1</accession>
<evidence type="ECO:0000313" key="7">
    <source>
        <dbReference type="EMBL" id="BAT27922.1"/>
    </source>
</evidence>
<dbReference type="Pfam" id="PF01040">
    <property type="entry name" value="UbiA"/>
    <property type="match status" value="1"/>
</dbReference>
<feature type="transmembrane region" description="Helical" evidence="6">
    <location>
        <begin position="265"/>
        <end position="291"/>
    </location>
</feature>
<dbReference type="GO" id="GO:0016020">
    <property type="term" value="C:membrane"/>
    <property type="evidence" value="ECO:0007669"/>
    <property type="project" value="UniProtKB-SubCell"/>
</dbReference>
<dbReference type="InterPro" id="IPR023214">
    <property type="entry name" value="HAD_sf"/>
</dbReference>
<dbReference type="GO" id="GO:0016787">
    <property type="term" value="F:hydrolase activity"/>
    <property type="evidence" value="ECO:0007669"/>
    <property type="project" value="UniProtKB-KW"/>
</dbReference>
<keyword evidence="5 6" id="KW-0472">Membrane</keyword>
<dbReference type="Pfam" id="PF12710">
    <property type="entry name" value="HAD"/>
    <property type="match status" value="1"/>
</dbReference>
<dbReference type="CDD" id="cd13963">
    <property type="entry name" value="PT_UbiA_2"/>
    <property type="match status" value="1"/>
</dbReference>
<organism evidence="7">
    <name type="scientific">Aureimonas frigidaquae</name>
    <dbReference type="NCBI Taxonomy" id="424757"/>
    <lineage>
        <taxon>Bacteria</taxon>
        <taxon>Pseudomonadati</taxon>
        <taxon>Pseudomonadota</taxon>
        <taxon>Alphaproteobacteria</taxon>
        <taxon>Hyphomicrobiales</taxon>
        <taxon>Aurantimonadaceae</taxon>
        <taxon>Aureimonas</taxon>
    </lineage>
</organism>
<reference evidence="7" key="1">
    <citation type="journal article" date="2015" name="Proc. Natl. Acad. Sci. U.S.A.">
        <title>Bacterial clade with the ribosomal RNA operon on a small plasmid rather than the chromosome.</title>
        <authorList>
            <person name="Anda M."/>
            <person name="Ohtsubo Y."/>
            <person name="Okubo T."/>
            <person name="Sugawara M."/>
            <person name="Nagata Y."/>
            <person name="Tsuda M."/>
            <person name="Minamisawa K."/>
            <person name="Mitsui H."/>
        </authorList>
    </citation>
    <scope>NUCLEOTIDE SEQUENCE</scope>
    <source>
        <strain evidence="7">JCM 14755</strain>
    </source>
</reference>
<dbReference type="Gene3D" id="1.10.357.140">
    <property type="entry name" value="UbiA prenyltransferase"/>
    <property type="match status" value="1"/>
</dbReference>
<sequence length="483" mass="52164">MSVANTPSPVLVIDLDGTLCRTDTLHEALLSAVAANPFRLVRLMAWLRAGKAAFKRNVAAQTIIPADSLPYDEDVLAYVRQARAEGRRTVLVSAADHRQVEAVADYLGLFDEAVGTGGVGGREINLRGGAKADYLVARYGERGFDYVGDSRADLEVWARARRAIAVHATSALLRAARSLDIDIEELGSKSAARAKAYVKALRPHQWSKNVLVLLPVLASHQFHTLGAALAALVAFSLTASGVYVLNDLVDLKADRAHPRKRNRPFASGAIPITHGIAMAGLLLVAALGIAFLFAPPAFMAVLGLYFVATCAYSFWLKRKLLVDVVALAGLYTVRILAGSAATGIFLSPWLMAFSMFFFFSLAAIKRQAELVDQLKADRPAVAGRGYFTIDLPVLRSMAVSAGQASVMVLALYISSSDIDALYARPEILWLACPILFYWLSRMAVMTDRGYMNDDPIVFAMHDRISLLSGALVLAVVAAAARGW</sequence>
<feature type="transmembrane region" description="Helical" evidence="6">
    <location>
        <begin position="393"/>
        <end position="415"/>
    </location>
</feature>
<comment type="subcellular location">
    <subcellularLocation>
        <location evidence="1">Membrane</location>
        <topology evidence="1">Multi-pass membrane protein</topology>
    </subcellularLocation>
</comment>
<evidence type="ECO:0000256" key="2">
    <source>
        <dbReference type="ARBA" id="ARBA00022475"/>
    </source>
</evidence>
<dbReference type="PANTHER" id="PTHR42723">
    <property type="entry name" value="CHLOROPHYLL SYNTHASE"/>
    <property type="match status" value="1"/>
</dbReference>
<dbReference type="SUPFAM" id="SSF56784">
    <property type="entry name" value="HAD-like"/>
    <property type="match status" value="1"/>
</dbReference>
<feature type="transmembrane region" description="Helical" evidence="6">
    <location>
        <begin position="427"/>
        <end position="444"/>
    </location>
</feature>
<dbReference type="RefSeq" id="WP_062228040.1">
    <property type="nucleotide sequence ID" value="NZ_BBWR01000010.1"/>
</dbReference>
<feature type="transmembrane region" description="Helical" evidence="6">
    <location>
        <begin position="343"/>
        <end position="364"/>
    </location>
</feature>
<keyword evidence="2" id="KW-1003">Cell membrane</keyword>
<evidence type="ECO:0000256" key="4">
    <source>
        <dbReference type="ARBA" id="ARBA00022989"/>
    </source>
</evidence>
<evidence type="ECO:0000256" key="5">
    <source>
        <dbReference type="ARBA" id="ARBA00023136"/>
    </source>
</evidence>
<protein>
    <submittedName>
        <fullName evidence="7">HAD-superfamily hydrolase subfamily IA variant 1</fullName>
    </submittedName>
</protein>
<dbReference type="AlphaFoldDB" id="A0A0P0Z1Z1"/>
<dbReference type="NCBIfam" id="NF006088">
    <property type="entry name" value="PRK08238.1"/>
    <property type="match status" value="1"/>
</dbReference>
<feature type="transmembrane region" description="Helical" evidence="6">
    <location>
        <begin position="464"/>
        <end position="482"/>
    </location>
</feature>
<dbReference type="InterPro" id="IPR000537">
    <property type="entry name" value="UbiA_prenyltransferase"/>
</dbReference>
<dbReference type="InterPro" id="IPR044878">
    <property type="entry name" value="UbiA_sf"/>
</dbReference>
<evidence type="ECO:0000256" key="1">
    <source>
        <dbReference type="ARBA" id="ARBA00004141"/>
    </source>
</evidence>
<dbReference type="GO" id="GO:0016765">
    <property type="term" value="F:transferase activity, transferring alkyl or aryl (other than methyl) groups"/>
    <property type="evidence" value="ECO:0007669"/>
    <property type="project" value="InterPro"/>
</dbReference>
<dbReference type="Gene3D" id="3.40.50.1000">
    <property type="entry name" value="HAD superfamily/HAD-like"/>
    <property type="match status" value="1"/>
</dbReference>
<dbReference type="PANTHER" id="PTHR42723:SF1">
    <property type="entry name" value="CHLOROPHYLL SYNTHASE, CHLOROPLASTIC"/>
    <property type="match status" value="1"/>
</dbReference>
<feature type="transmembrane region" description="Helical" evidence="6">
    <location>
        <begin position="297"/>
        <end position="315"/>
    </location>
</feature>
<name>A0A0P0Z1Z1_9HYPH</name>
<dbReference type="OrthoDB" id="9803632at2"/>
<proteinExistence type="predicted"/>
<keyword evidence="3 6" id="KW-0812">Transmembrane</keyword>
<feature type="transmembrane region" description="Helical" evidence="6">
    <location>
        <begin position="225"/>
        <end position="245"/>
    </location>
</feature>
<dbReference type="InterPro" id="IPR050475">
    <property type="entry name" value="Prenyltransferase_related"/>
</dbReference>
<keyword evidence="4 6" id="KW-1133">Transmembrane helix</keyword>
<dbReference type="EMBL" id="LC066376">
    <property type="protein sequence ID" value="BAT27922.1"/>
    <property type="molecule type" value="Genomic_DNA"/>
</dbReference>
<keyword evidence="7" id="KW-0378">Hydrolase</keyword>
<dbReference type="InterPro" id="IPR036412">
    <property type="entry name" value="HAD-like_sf"/>
</dbReference>
<evidence type="ECO:0000256" key="3">
    <source>
        <dbReference type="ARBA" id="ARBA00022692"/>
    </source>
</evidence>
<evidence type="ECO:0000256" key="6">
    <source>
        <dbReference type="SAM" id="Phobius"/>
    </source>
</evidence>